<comment type="caution">
    <text evidence="2">The sequence shown here is derived from an EMBL/GenBank/DDBJ whole genome shotgun (WGS) entry which is preliminary data.</text>
</comment>
<organism evidence="2 3">
    <name type="scientific">Aphis glycines</name>
    <name type="common">Soybean aphid</name>
    <dbReference type="NCBI Taxonomy" id="307491"/>
    <lineage>
        <taxon>Eukaryota</taxon>
        <taxon>Metazoa</taxon>
        <taxon>Ecdysozoa</taxon>
        <taxon>Arthropoda</taxon>
        <taxon>Hexapoda</taxon>
        <taxon>Insecta</taxon>
        <taxon>Pterygota</taxon>
        <taxon>Neoptera</taxon>
        <taxon>Paraneoptera</taxon>
        <taxon>Hemiptera</taxon>
        <taxon>Sternorrhyncha</taxon>
        <taxon>Aphidomorpha</taxon>
        <taxon>Aphidoidea</taxon>
        <taxon>Aphididae</taxon>
        <taxon>Aphidini</taxon>
        <taxon>Aphis</taxon>
        <taxon>Aphis</taxon>
    </lineage>
</organism>
<dbReference type="AlphaFoldDB" id="A0A6G0TBH3"/>
<accession>A0A6G0TBH3</accession>
<sequence>MDRRCLEYLNVESYQQRSLSTCSKDRISEFQTPMTIFGSLLTSKISTTSTKIELFACFMRSTVSNQQSNLSYHETEFGNFGRYNTCFFISSLVGLAFIMYLFCYDAIKLFFHRIVPNTSLSVNTSSDFKNFDFKRLKSVKNILYCINHEMAHYCTLSIIVKNYGVTSNLDKVMGRTVSWARTVTYKTIYLLFELYLFNKTEQGNRN</sequence>
<dbReference type="Proteomes" id="UP000475862">
    <property type="component" value="Unassembled WGS sequence"/>
</dbReference>
<protein>
    <submittedName>
        <fullName evidence="2">Uncharacterized protein</fullName>
    </submittedName>
</protein>
<name>A0A6G0TBH3_APHGL</name>
<evidence type="ECO:0000256" key="1">
    <source>
        <dbReference type="SAM" id="Phobius"/>
    </source>
</evidence>
<proteinExistence type="predicted"/>
<evidence type="ECO:0000313" key="3">
    <source>
        <dbReference type="Proteomes" id="UP000475862"/>
    </source>
</evidence>
<keyword evidence="1" id="KW-0472">Membrane</keyword>
<gene>
    <name evidence="2" type="ORF">AGLY_011818</name>
</gene>
<dbReference type="EMBL" id="VYZN01000044">
    <property type="protein sequence ID" value="KAE9529722.1"/>
    <property type="molecule type" value="Genomic_DNA"/>
</dbReference>
<evidence type="ECO:0000313" key="2">
    <source>
        <dbReference type="EMBL" id="KAE9529722.1"/>
    </source>
</evidence>
<reference evidence="2 3" key="1">
    <citation type="submission" date="2019-08" db="EMBL/GenBank/DDBJ databases">
        <title>The genome of the soybean aphid Biotype 1, its phylome, world population structure and adaptation to the North American continent.</title>
        <authorList>
            <person name="Giordano R."/>
            <person name="Donthu R.K."/>
            <person name="Hernandez A.G."/>
            <person name="Wright C.L."/>
            <person name="Zimin A.V."/>
        </authorList>
    </citation>
    <scope>NUCLEOTIDE SEQUENCE [LARGE SCALE GENOMIC DNA]</scope>
    <source>
        <tissue evidence="2">Whole aphids</tissue>
    </source>
</reference>
<feature type="transmembrane region" description="Helical" evidence="1">
    <location>
        <begin position="80"/>
        <end position="103"/>
    </location>
</feature>
<keyword evidence="3" id="KW-1185">Reference proteome</keyword>
<keyword evidence="1" id="KW-0812">Transmembrane</keyword>
<keyword evidence="1" id="KW-1133">Transmembrane helix</keyword>